<dbReference type="EMBL" id="RHHN01000039">
    <property type="protein sequence ID" value="RNB54494.1"/>
    <property type="molecule type" value="Genomic_DNA"/>
</dbReference>
<evidence type="ECO:0000256" key="3">
    <source>
        <dbReference type="ARBA" id="ARBA00022840"/>
    </source>
</evidence>
<dbReference type="Pfam" id="PF00989">
    <property type="entry name" value="PAS"/>
    <property type="match status" value="1"/>
</dbReference>
<dbReference type="GO" id="GO:0006355">
    <property type="term" value="P:regulation of DNA-templated transcription"/>
    <property type="evidence" value="ECO:0007669"/>
    <property type="project" value="InterPro"/>
</dbReference>
<feature type="domain" description="PAS" evidence="9">
    <location>
        <begin position="14"/>
        <end position="59"/>
    </location>
</feature>
<dbReference type="InterPro" id="IPR027417">
    <property type="entry name" value="P-loop_NTPase"/>
</dbReference>
<evidence type="ECO:0000313" key="12">
    <source>
        <dbReference type="Proteomes" id="UP000276178"/>
    </source>
</evidence>
<dbReference type="InterPro" id="IPR025943">
    <property type="entry name" value="Sigma_54_int_dom_ATP-bd_2"/>
</dbReference>
<evidence type="ECO:0000256" key="1">
    <source>
        <dbReference type="ARBA" id="ARBA00022741"/>
    </source>
</evidence>
<dbReference type="Pfam" id="PF00158">
    <property type="entry name" value="Sigma54_activat"/>
    <property type="match status" value="1"/>
</dbReference>
<dbReference type="InterPro" id="IPR030828">
    <property type="entry name" value="HTH_TyrR"/>
</dbReference>
<sequence length="460" mass="52188">MFKESENGFIIEMSTDILEKILDHSTDEIYVVDGETRIVFMNKICAQHYGLKRSEVIGKRNEELFKQGYWTPSIIPIVMQEKKPVTIKQTTYYGGELVTTAVPILNRTKEIELVVITAHEQNFKKIMHTDQEPADQNQLPNNIITNSQKMKDLLTFCHKIALVDSTILLQGESGTGKGAFAAFIHQMSRRKNGPFLTINCAAIPEELLESELFGYSQGAFTGASKSGKLGLIEAANNGTIFLDEIGELPLKIQAKLLQVIQEHRFLPVGGTEYKQVDIRILSATNRDLSKMVENKQFREDLYYRLNVIDLKIPPLRERPEDIVPLTYYFINRCNKKYGVDRLISQETLQALSSYSWPGNVRQLENMIERLVVTTESIITPADLPDIIHQHNRNHLPLSSSGSPPLPQTLDAALAEVEKQMVRRSYQKHRTTRKVAADLGVSQTKATKLIQKYCRDLGELE</sequence>
<evidence type="ECO:0000256" key="7">
    <source>
        <dbReference type="ARBA" id="ARBA00029500"/>
    </source>
</evidence>
<dbReference type="InterPro" id="IPR035965">
    <property type="entry name" value="PAS-like_dom_sf"/>
</dbReference>
<dbReference type="InterPro" id="IPR058031">
    <property type="entry name" value="AAA_lid_NorR"/>
</dbReference>
<dbReference type="PROSITE" id="PS00688">
    <property type="entry name" value="SIGMA54_INTERACT_3"/>
    <property type="match status" value="1"/>
</dbReference>
<evidence type="ECO:0000259" key="8">
    <source>
        <dbReference type="PROSITE" id="PS50045"/>
    </source>
</evidence>
<dbReference type="SUPFAM" id="SSF52540">
    <property type="entry name" value="P-loop containing nucleoside triphosphate hydrolases"/>
    <property type="match status" value="1"/>
</dbReference>
<dbReference type="RefSeq" id="WP_122952991.1">
    <property type="nucleotide sequence ID" value="NZ_BJOD01000053.1"/>
</dbReference>
<reference evidence="11 12" key="1">
    <citation type="submission" date="2018-10" db="EMBL/GenBank/DDBJ databases">
        <title>Phylogenomics of Brevibacillus.</title>
        <authorList>
            <person name="Dunlap C."/>
        </authorList>
    </citation>
    <scope>NUCLEOTIDE SEQUENCE [LARGE SCALE GENOMIC DNA]</scope>
    <source>
        <strain evidence="11 12">NRRL NRS 1219</strain>
    </source>
</reference>
<dbReference type="PROSITE" id="PS00675">
    <property type="entry name" value="SIGMA54_INTERACT_1"/>
    <property type="match status" value="1"/>
</dbReference>
<dbReference type="InterPro" id="IPR002078">
    <property type="entry name" value="Sigma_54_int"/>
</dbReference>
<dbReference type="CDD" id="cd00009">
    <property type="entry name" value="AAA"/>
    <property type="match status" value="1"/>
</dbReference>
<dbReference type="Gene3D" id="1.10.10.60">
    <property type="entry name" value="Homeodomain-like"/>
    <property type="match status" value="1"/>
</dbReference>
<dbReference type="NCBIfam" id="TIGR00229">
    <property type="entry name" value="sensory_box"/>
    <property type="match status" value="1"/>
</dbReference>
<dbReference type="Proteomes" id="UP000276178">
    <property type="component" value="Unassembled WGS sequence"/>
</dbReference>
<evidence type="ECO:0000259" key="9">
    <source>
        <dbReference type="PROSITE" id="PS50112"/>
    </source>
</evidence>
<keyword evidence="4" id="KW-0805">Transcription regulation</keyword>
<keyword evidence="5" id="KW-0238">DNA-binding</keyword>
<dbReference type="InterPro" id="IPR025662">
    <property type="entry name" value="Sigma_54_int_dom_ATP-bd_1"/>
</dbReference>
<dbReference type="Gene3D" id="3.30.450.20">
    <property type="entry name" value="PAS domain"/>
    <property type="match status" value="1"/>
</dbReference>
<dbReference type="GeneID" id="82810271"/>
<dbReference type="Proteomes" id="UP000317180">
    <property type="component" value="Unassembled WGS sequence"/>
</dbReference>
<dbReference type="OrthoDB" id="9771372at2"/>
<protein>
    <recommendedName>
        <fullName evidence="7">HTH-type transcriptional regulatory protein TyrR</fullName>
    </recommendedName>
</protein>
<keyword evidence="3" id="KW-0067">ATP-binding</keyword>
<dbReference type="Pfam" id="PF25601">
    <property type="entry name" value="AAA_lid_14"/>
    <property type="match status" value="1"/>
</dbReference>
<dbReference type="PANTHER" id="PTHR32071:SF57">
    <property type="entry name" value="C4-DICARBOXYLATE TRANSPORT TRANSCRIPTIONAL REGULATORY PROTEIN DCTD"/>
    <property type="match status" value="1"/>
</dbReference>
<dbReference type="InterPro" id="IPR003593">
    <property type="entry name" value="AAA+_ATPase"/>
</dbReference>
<dbReference type="Pfam" id="PF18024">
    <property type="entry name" value="HTH_50"/>
    <property type="match status" value="1"/>
</dbReference>
<dbReference type="InterPro" id="IPR013767">
    <property type="entry name" value="PAS_fold"/>
</dbReference>
<dbReference type="GO" id="GO:0005524">
    <property type="term" value="F:ATP binding"/>
    <property type="evidence" value="ECO:0007669"/>
    <property type="project" value="UniProtKB-KW"/>
</dbReference>
<dbReference type="PANTHER" id="PTHR32071">
    <property type="entry name" value="TRANSCRIPTIONAL REGULATORY PROTEIN"/>
    <property type="match status" value="1"/>
</dbReference>
<accession>A0A3M8ATI5</accession>
<dbReference type="Gene3D" id="1.10.8.60">
    <property type="match status" value="1"/>
</dbReference>
<dbReference type="GO" id="GO:0003677">
    <property type="term" value="F:DNA binding"/>
    <property type="evidence" value="ECO:0007669"/>
    <property type="project" value="UniProtKB-KW"/>
</dbReference>
<dbReference type="SMART" id="SM00382">
    <property type="entry name" value="AAA"/>
    <property type="match status" value="1"/>
</dbReference>
<dbReference type="AlphaFoldDB" id="A0A3M8ATI5"/>
<dbReference type="Gene3D" id="3.40.50.300">
    <property type="entry name" value="P-loop containing nucleotide triphosphate hydrolases"/>
    <property type="match status" value="1"/>
</dbReference>
<dbReference type="SUPFAM" id="SSF55785">
    <property type="entry name" value="PYP-like sensor domain (PAS domain)"/>
    <property type="match status" value="1"/>
</dbReference>
<keyword evidence="2" id="KW-0058">Aromatic hydrocarbons catabolism</keyword>
<dbReference type="InterPro" id="IPR025944">
    <property type="entry name" value="Sigma_54_int_dom_CS"/>
</dbReference>
<evidence type="ECO:0000256" key="6">
    <source>
        <dbReference type="ARBA" id="ARBA00023163"/>
    </source>
</evidence>
<evidence type="ECO:0000256" key="5">
    <source>
        <dbReference type="ARBA" id="ARBA00023125"/>
    </source>
</evidence>
<keyword evidence="1" id="KW-0547">Nucleotide-binding</keyword>
<feature type="domain" description="Sigma-54 factor interaction" evidence="8">
    <location>
        <begin position="143"/>
        <end position="372"/>
    </location>
</feature>
<reference evidence="10 13" key="2">
    <citation type="submission" date="2019-06" db="EMBL/GenBank/DDBJ databases">
        <title>Whole genome shotgun sequence of Brevibacillus agri NBRC 15538.</title>
        <authorList>
            <person name="Hosoyama A."/>
            <person name="Uohara A."/>
            <person name="Ohji S."/>
            <person name="Ichikawa N."/>
        </authorList>
    </citation>
    <scope>NUCLEOTIDE SEQUENCE [LARGE SCALE GENOMIC DNA]</scope>
    <source>
        <strain evidence="10 13">NBRC 15538</strain>
    </source>
</reference>
<gene>
    <name evidence="10" type="ORF">BAG01nite_40090</name>
    <name evidence="11" type="ORF">EB820_13825</name>
</gene>
<dbReference type="FunFam" id="3.40.50.300:FF:000006">
    <property type="entry name" value="DNA-binding transcriptional regulator NtrC"/>
    <property type="match status" value="1"/>
</dbReference>
<evidence type="ECO:0000313" key="13">
    <source>
        <dbReference type="Proteomes" id="UP000317180"/>
    </source>
</evidence>
<dbReference type="EMBL" id="BJOD01000053">
    <property type="protein sequence ID" value="GED27907.1"/>
    <property type="molecule type" value="Genomic_DNA"/>
</dbReference>
<keyword evidence="13" id="KW-1185">Reference proteome</keyword>
<dbReference type="PROSITE" id="PS00676">
    <property type="entry name" value="SIGMA54_INTERACT_2"/>
    <property type="match status" value="1"/>
</dbReference>
<dbReference type="PROSITE" id="PS50112">
    <property type="entry name" value="PAS"/>
    <property type="match status" value="1"/>
</dbReference>
<proteinExistence type="predicted"/>
<comment type="caution">
    <text evidence="11">The sequence shown here is derived from an EMBL/GenBank/DDBJ whole genome shotgun (WGS) entry which is preliminary data.</text>
</comment>
<evidence type="ECO:0000313" key="11">
    <source>
        <dbReference type="EMBL" id="RNB54494.1"/>
    </source>
</evidence>
<evidence type="ECO:0000256" key="4">
    <source>
        <dbReference type="ARBA" id="ARBA00023015"/>
    </source>
</evidence>
<name>A0A3M8ATI5_9BACL</name>
<dbReference type="InterPro" id="IPR000014">
    <property type="entry name" value="PAS"/>
</dbReference>
<keyword evidence="6" id="KW-0804">Transcription</keyword>
<dbReference type="PROSITE" id="PS50045">
    <property type="entry name" value="SIGMA54_INTERACT_4"/>
    <property type="match status" value="1"/>
</dbReference>
<dbReference type="CDD" id="cd00130">
    <property type="entry name" value="PAS"/>
    <property type="match status" value="1"/>
</dbReference>
<evidence type="ECO:0000313" key="10">
    <source>
        <dbReference type="EMBL" id="GED27907.1"/>
    </source>
</evidence>
<organism evidence="11 12">
    <name type="scientific">Brevibacillus agri</name>
    <dbReference type="NCBI Taxonomy" id="51101"/>
    <lineage>
        <taxon>Bacteria</taxon>
        <taxon>Bacillati</taxon>
        <taxon>Bacillota</taxon>
        <taxon>Bacilli</taxon>
        <taxon>Bacillales</taxon>
        <taxon>Paenibacillaceae</taxon>
        <taxon>Brevibacillus</taxon>
    </lineage>
</organism>
<evidence type="ECO:0000256" key="2">
    <source>
        <dbReference type="ARBA" id="ARBA00022797"/>
    </source>
</evidence>